<dbReference type="Gene3D" id="3.40.50.300">
    <property type="entry name" value="P-loop containing nucleotide triphosphate hydrolases"/>
    <property type="match status" value="1"/>
</dbReference>
<comment type="caution">
    <text evidence="1">The sequence shown here is derived from an EMBL/GenBank/DDBJ whole genome shotgun (WGS) entry which is preliminary data.</text>
</comment>
<keyword evidence="2" id="KW-1185">Reference proteome</keyword>
<name>A0A2W2AIF1_9HYPH</name>
<dbReference type="AlphaFoldDB" id="A0A2W2AIF1"/>
<protein>
    <recommendedName>
        <fullName evidence="3">Sulfotransferase family protein</fullName>
    </recommendedName>
</protein>
<accession>A0A2W2AIF1</accession>
<evidence type="ECO:0000313" key="1">
    <source>
        <dbReference type="EMBL" id="PZF75061.1"/>
    </source>
</evidence>
<evidence type="ECO:0008006" key="3">
    <source>
        <dbReference type="Google" id="ProtNLM"/>
    </source>
</evidence>
<dbReference type="PANTHER" id="PTHR36978">
    <property type="entry name" value="P-LOOP CONTAINING NUCLEOTIDE TRIPHOSPHATE HYDROLASE"/>
    <property type="match status" value="1"/>
</dbReference>
<sequence length="209" mass="23640">MPLQVIGAGVGRTGTYSLKLALERLGYGPTHHMEEVIKDVPRHAPAWQRAAEGDADWEELYDGYNSAVDWPTASFWKELAEAYPEAKFVISGRTAESWYESFSETIHQLMLGADNAPPPMQPFMSMGKAVLGKAGFYGPTERDELIDAYNAHVEAVKAHLGDRLLVFDYRDGWPPLCRFLAVEVPDEPFPKSNNREDFWERIKNRPPKN</sequence>
<dbReference type="PANTHER" id="PTHR36978:SF4">
    <property type="entry name" value="P-LOOP CONTAINING NUCLEOSIDE TRIPHOSPHATE HYDROLASE PROTEIN"/>
    <property type="match status" value="1"/>
</dbReference>
<dbReference type="InterPro" id="IPR027417">
    <property type="entry name" value="P-loop_NTPase"/>
</dbReference>
<gene>
    <name evidence="1" type="ORF">DK847_20215</name>
</gene>
<organism evidence="1 2">
    <name type="scientific">Aestuariivirga litoralis</name>
    <dbReference type="NCBI Taxonomy" id="2650924"/>
    <lineage>
        <taxon>Bacteria</taxon>
        <taxon>Pseudomonadati</taxon>
        <taxon>Pseudomonadota</taxon>
        <taxon>Alphaproteobacteria</taxon>
        <taxon>Hyphomicrobiales</taxon>
        <taxon>Aestuariivirgaceae</taxon>
        <taxon>Aestuariivirga</taxon>
    </lineage>
</organism>
<reference evidence="2" key="1">
    <citation type="submission" date="2018-06" db="EMBL/GenBank/DDBJ databases">
        <title>Aestuariibacter litoralis strain KCTC 52945T.</title>
        <authorList>
            <person name="Li X."/>
            <person name="Salam N."/>
            <person name="Li J.-L."/>
            <person name="Chen Y.-M."/>
            <person name="Yang Z.-W."/>
            <person name="Zhang L.-Y."/>
            <person name="Han M.-X."/>
            <person name="Xiao M."/>
            <person name="Li W.-J."/>
        </authorList>
    </citation>
    <scope>NUCLEOTIDE SEQUENCE [LARGE SCALE GENOMIC DNA]</scope>
    <source>
        <strain evidence="2">KCTC 52945</strain>
    </source>
</reference>
<dbReference type="EMBL" id="QKVK01000018">
    <property type="protein sequence ID" value="PZF75061.1"/>
    <property type="molecule type" value="Genomic_DNA"/>
</dbReference>
<dbReference type="Proteomes" id="UP000248795">
    <property type="component" value="Unassembled WGS sequence"/>
</dbReference>
<dbReference type="Pfam" id="PF17784">
    <property type="entry name" value="Sulfotransfer_4"/>
    <property type="match status" value="1"/>
</dbReference>
<dbReference type="RefSeq" id="WP_111200358.1">
    <property type="nucleotide sequence ID" value="NZ_QKVK01000018.1"/>
</dbReference>
<evidence type="ECO:0000313" key="2">
    <source>
        <dbReference type="Proteomes" id="UP000248795"/>
    </source>
</evidence>
<dbReference type="SUPFAM" id="SSF52540">
    <property type="entry name" value="P-loop containing nucleoside triphosphate hydrolases"/>
    <property type="match status" value="1"/>
</dbReference>
<proteinExistence type="predicted"/>
<dbReference type="InterPro" id="IPR040632">
    <property type="entry name" value="Sulfotransfer_4"/>
</dbReference>